<proteinExistence type="predicted"/>
<keyword evidence="3" id="KW-1185">Reference proteome</keyword>
<organism evidence="1 3">
    <name type="scientific">Tritrichomonas musculus</name>
    <dbReference type="NCBI Taxonomy" id="1915356"/>
    <lineage>
        <taxon>Eukaryota</taxon>
        <taxon>Metamonada</taxon>
        <taxon>Parabasalia</taxon>
        <taxon>Tritrichomonadida</taxon>
        <taxon>Tritrichomonadidae</taxon>
        <taxon>Tritrichomonas</taxon>
    </lineage>
</organism>
<accession>A0ABR2GJJ9</accession>
<evidence type="ECO:0000313" key="3">
    <source>
        <dbReference type="Proteomes" id="UP001470230"/>
    </source>
</evidence>
<comment type="caution">
    <text evidence="1">The sequence shown here is derived from an EMBL/GenBank/DDBJ whole genome shotgun (WGS) entry which is preliminary data.</text>
</comment>
<name>A0ABR2GJJ9_9EUKA</name>
<sequence>MKDDINPEQIRLLGRLHDEINGIIIFMTDLDEDFLVNSDILMVDGIFRTTPPEFVQVINIMGANLLLNTYLTVCHILIKGKKEEEMKEILYVLLYAFSKYYNKEKIGKEMKEILYVLLYAPCIKWEVLTEWITNLLNLKTQINQFLLYYKKIWLSQKETWHACESLRESILTNCALESYNRRLNAVLKASPTLEDFAKSLYAFDMKNYHELQVNHNKISYFLKKKGQNSSQDGQYSRKFERWQQ</sequence>
<evidence type="ECO:0008006" key="4">
    <source>
        <dbReference type="Google" id="ProtNLM"/>
    </source>
</evidence>
<protein>
    <recommendedName>
        <fullName evidence="4">MULE transposase domain-containing protein</fullName>
    </recommendedName>
</protein>
<evidence type="ECO:0000313" key="1">
    <source>
        <dbReference type="EMBL" id="KAK8833871.1"/>
    </source>
</evidence>
<gene>
    <name evidence="2" type="ORF">M9Y10_027777</name>
    <name evidence="1" type="ORF">M9Y10_040007</name>
</gene>
<reference evidence="1 3" key="1">
    <citation type="submission" date="2024-04" db="EMBL/GenBank/DDBJ databases">
        <title>Tritrichomonas musculus Genome.</title>
        <authorList>
            <person name="Alves-Ferreira E."/>
            <person name="Grigg M."/>
            <person name="Lorenzi H."/>
            <person name="Galac M."/>
        </authorList>
    </citation>
    <scope>NUCLEOTIDE SEQUENCE [LARGE SCALE GENOMIC DNA]</scope>
    <source>
        <strain evidence="1 3">EAF2021</strain>
    </source>
</reference>
<dbReference type="EMBL" id="JAPFFF010000617">
    <property type="protein sequence ID" value="KAK8833871.1"/>
    <property type="molecule type" value="Genomic_DNA"/>
</dbReference>
<evidence type="ECO:0000313" key="2">
    <source>
        <dbReference type="EMBL" id="KAK8840945.1"/>
    </source>
</evidence>
<dbReference type="EMBL" id="JAPFFF010000043">
    <property type="protein sequence ID" value="KAK8840945.1"/>
    <property type="molecule type" value="Genomic_DNA"/>
</dbReference>
<dbReference type="Proteomes" id="UP001470230">
    <property type="component" value="Unassembled WGS sequence"/>
</dbReference>